<sequence>MNGLKYLDYRGSVRESQARVGRPAGKISSTRFPSSDKNGFFDPATLPDAARQRLHRFRG</sequence>
<evidence type="ECO:0000313" key="3">
    <source>
        <dbReference type="Proteomes" id="UP000219564"/>
    </source>
</evidence>
<evidence type="ECO:0000256" key="1">
    <source>
        <dbReference type="SAM" id="MobiDB-lite"/>
    </source>
</evidence>
<gene>
    <name evidence="2" type="ORF">PLUA15_240221</name>
</gene>
<accession>A0AAX2H8H9</accession>
<dbReference type="AlphaFoldDB" id="A0AAX2H8H9"/>
<dbReference type="EMBL" id="OBKZ01000017">
    <property type="protein sequence ID" value="SOB52808.1"/>
    <property type="molecule type" value="Genomic_DNA"/>
</dbReference>
<feature type="compositionally biased region" description="Polar residues" evidence="1">
    <location>
        <begin position="27"/>
        <end position="37"/>
    </location>
</feature>
<name>A0AAX2H8H9_9PSED</name>
<proteinExistence type="predicted"/>
<dbReference type="Proteomes" id="UP000219564">
    <property type="component" value="Unassembled WGS sequence"/>
</dbReference>
<organism evidence="2 3">
    <name type="scientific">Pseudomonas lundensis</name>
    <dbReference type="NCBI Taxonomy" id="86185"/>
    <lineage>
        <taxon>Bacteria</taxon>
        <taxon>Pseudomonadati</taxon>
        <taxon>Pseudomonadota</taxon>
        <taxon>Gammaproteobacteria</taxon>
        <taxon>Pseudomonadales</taxon>
        <taxon>Pseudomonadaceae</taxon>
        <taxon>Pseudomonas</taxon>
    </lineage>
</organism>
<reference evidence="2 3" key="1">
    <citation type="submission" date="2017-08" db="EMBL/GenBank/DDBJ databases">
        <authorList>
            <person name="Chaillou S."/>
        </authorList>
    </citation>
    <scope>NUCLEOTIDE SEQUENCE [LARGE SCALE GENOMIC DNA]</scope>
    <source>
        <strain evidence="2 3">MFPA15A1205</strain>
    </source>
</reference>
<comment type="caution">
    <text evidence="2">The sequence shown here is derived from an EMBL/GenBank/DDBJ whole genome shotgun (WGS) entry which is preliminary data.</text>
</comment>
<evidence type="ECO:0000313" key="2">
    <source>
        <dbReference type="EMBL" id="SOB52808.1"/>
    </source>
</evidence>
<feature type="region of interest" description="Disordered" evidence="1">
    <location>
        <begin position="15"/>
        <end position="45"/>
    </location>
</feature>
<protein>
    <submittedName>
        <fullName evidence="2">Uncharacterized protein</fullName>
    </submittedName>
</protein>